<proteinExistence type="predicted"/>
<dbReference type="InterPro" id="IPR000477">
    <property type="entry name" value="RT_dom"/>
</dbReference>
<dbReference type="Proteomes" id="UP000298390">
    <property type="component" value="Unassembled WGS sequence"/>
</dbReference>
<dbReference type="InterPro" id="IPR043502">
    <property type="entry name" value="DNA/RNA_pol_sf"/>
</dbReference>
<protein>
    <recommendedName>
        <fullName evidence="1">Reverse transcriptase domain-containing protein</fullName>
    </recommendedName>
</protein>
<accession>A0A4Y9XU17</accession>
<dbReference type="AlphaFoldDB" id="A0A4Y9XU17"/>
<evidence type="ECO:0000313" key="3">
    <source>
        <dbReference type="Proteomes" id="UP000298390"/>
    </source>
</evidence>
<sequence length="457" mass="51704">MTAAQAPFVGKGRWTLPLQLLSDSSFMSMVVKLGETKWKAAGEVLKSGNRSSDKNPQSLFKEFKDELLATARQRMKEKVPKLKAAITSTTKQIKSISENKRFSTDPELQREFGILRERLRDLERRRHGQIQASTTARYVLNAECPSKYWSAVNRDKTPRDLFYCLRDPASDPPKYISRSSEMAELARNYHNSLQSAGVTDIDEANRMTKIIESLDNVGADLSTDDAHGLSLAFTREEVRDSIKKAGPGKASGLDGIPYELWLALDDQWQGSSSKAEHRFDCLDFMCMLYEDINKHGVSADTGFADGWMCPLYKKKDKRDIANYRPITLLNSDYKVYTRIYATRLGGVVGSIVHPDQAGFIQKRQISDQTQMCRVMVDYAEALEENGAIIALDQEKAYDKIRHDYLWKVLERFGVPKKVIDRLKSLYEHATTVVIVNGVEERGFRLSKPSGSEGLMSE</sequence>
<dbReference type="PROSITE" id="PS50878">
    <property type="entry name" value="RT_POL"/>
    <property type="match status" value="1"/>
</dbReference>
<dbReference type="Pfam" id="PF00078">
    <property type="entry name" value="RVT_1"/>
    <property type="match status" value="1"/>
</dbReference>
<gene>
    <name evidence="2" type="ORF">EVJ58_g9397</name>
</gene>
<name>A0A4Y9XU17_9APHY</name>
<comment type="caution">
    <text evidence="2">The sequence shown here is derived from an EMBL/GenBank/DDBJ whole genome shotgun (WGS) entry which is preliminary data.</text>
</comment>
<evidence type="ECO:0000259" key="1">
    <source>
        <dbReference type="PROSITE" id="PS50878"/>
    </source>
</evidence>
<feature type="domain" description="Reverse transcriptase" evidence="1">
    <location>
        <begin position="292"/>
        <end position="457"/>
    </location>
</feature>
<reference evidence="2 3" key="1">
    <citation type="submission" date="2019-01" db="EMBL/GenBank/DDBJ databases">
        <title>Genome sequencing of the rare red list fungi Fomitopsis rosea.</title>
        <authorList>
            <person name="Buettner E."/>
            <person name="Kellner H."/>
        </authorList>
    </citation>
    <scope>NUCLEOTIDE SEQUENCE [LARGE SCALE GENOMIC DNA]</scope>
    <source>
        <strain evidence="2 3">DSM 105464</strain>
    </source>
</reference>
<dbReference type="STRING" id="34475.A0A4Y9XU17"/>
<organism evidence="2 3">
    <name type="scientific">Rhodofomes roseus</name>
    <dbReference type="NCBI Taxonomy" id="34475"/>
    <lineage>
        <taxon>Eukaryota</taxon>
        <taxon>Fungi</taxon>
        <taxon>Dikarya</taxon>
        <taxon>Basidiomycota</taxon>
        <taxon>Agaricomycotina</taxon>
        <taxon>Agaricomycetes</taxon>
        <taxon>Polyporales</taxon>
        <taxon>Rhodofomes</taxon>
    </lineage>
</organism>
<evidence type="ECO:0000313" key="2">
    <source>
        <dbReference type="EMBL" id="TFY53535.1"/>
    </source>
</evidence>
<dbReference type="EMBL" id="SEKV01000809">
    <property type="protein sequence ID" value="TFY53535.1"/>
    <property type="molecule type" value="Genomic_DNA"/>
</dbReference>
<dbReference type="PANTHER" id="PTHR19446">
    <property type="entry name" value="REVERSE TRANSCRIPTASES"/>
    <property type="match status" value="1"/>
</dbReference>
<dbReference type="SUPFAM" id="SSF56672">
    <property type="entry name" value="DNA/RNA polymerases"/>
    <property type="match status" value="1"/>
</dbReference>
<dbReference type="CDD" id="cd01650">
    <property type="entry name" value="RT_nLTR_like"/>
    <property type="match status" value="1"/>
</dbReference>